<protein>
    <submittedName>
        <fullName evidence="3">Uncharacterized protein</fullName>
    </submittedName>
</protein>
<reference evidence="3" key="1">
    <citation type="submission" date="2021-01" db="EMBL/GenBank/DDBJ databases">
        <authorList>
            <person name="Corre E."/>
            <person name="Pelletier E."/>
            <person name="Niang G."/>
            <person name="Scheremetjew M."/>
            <person name="Finn R."/>
            <person name="Kale V."/>
            <person name="Holt S."/>
            <person name="Cochrane G."/>
            <person name="Meng A."/>
            <person name="Brown T."/>
            <person name="Cohen L."/>
        </authorList>
    </citation>
    <scope>NUCLEOTIDE SEQUENCE</scope>
    <source>
        <strain evidence="3">NIES-381</strain>
    </source>
</reference>
<proteinExistence type="predicted"/>
<evidence type="ECO:0000256" key="1">
    <source>
        <dbReference type="SAM" id="MobiDB-lite"/>
    </source>
</evidence>
<dbReference type="InterPro" id="IPR010765">
    <property type="entry name" value="DUF1350"/>
</dbReference>
<dbReference type="AlphaFoldDB" id="A0A7S1IGB2"/>
<dbReference type="PANTHER" id="PTHR34127:SF1">
    <property type="entry name" value="OS04G0405600 PROTEIN"/>
    <property type="match status" value="1"/>
</dbReference>
<evidence type="ECO:0000256" key="2">
    <source>
        <dbReference type="SAM" id="Phobius"/>
    </source>
</evidence>
<keyword evidence="2" id="KW-0812">Transmembrane</keyword>
<gene>
    <name evidence="3" type="ORF">EGYM00392_LOCUS22267</name>
</gene>
<accession>A0A7S1IGB2</accession>
<feature type="transmembrane region" description="Helical" evidence="2">
    <location>
        <begin position="152"/>
        <end position="173"/>
    </location>
</feature>
<feature type="region of interest" description="Disordered" evidence="1">
    <location>
        <begin position="92"/>
        <end position="140"/>
    </location>
</feature>
<dbReference type="PANTHER" id="PTHR34127">
    <property type="entry name" value="OS04G0405600 PROTEIN"/>
    <property type="match status" value="1"/>
</dbReference>
<sequence length="544" mass="58115">MACVLQQERLGHSMVPTDPLLNGPSSSDAKAAASLVVRRCVAVSSLACLAALVSAACTRPPRDTLWAANPAAQTIQGARNVRSLHLSFAQQARHPESRWMRNPGTRPAASASERNAPSAARRSGVAQSESRFPSELTVPEQRTTSLGSTNHYIWLLAWAAVPLAWVTGVLAFWHRQESQLAYATPTGGGSQFGALKLTRDLPMVLKAEGGGGDGSPFDGGAALELRSQLARLDKEWQGQQGGDIGWQQIEGSYVLCPPTIPWGVIHFIGGAVLGSYPHIAYNELLTRVCKKVGVAVIATPFDVGLDHKQLATTAVGSFRSTLSACQDRYGWSGALPVFALGHSLGSKLHVINHCQSAQQFTRIGLMAFNNYGLADSINMLETLLKEFNQTRRGVGVDDVMLKGLFNVVGRVTQAVGFQISPAPEELKRMVENGYSPRAPTTCFTFENDDLDCTEQLEDVVDVGLVQLGGNHLTPVFLKLGIDGAGQIPLAQALGTSANWTVGDEADLEKLVDALAAWLKGSTAPSSAETRAKGYRILPNGTIDV</sequence>
<keyword evidence="2" id="KW-1133">Transmembrane helix</keyword>
<name>A0A7S1IGB2_9EUGL</name>
<evidence type="ECO:0000313" key="3">
    <source>
        <dbReference type="EMBL" id="CAD9011167.1"/>
    </source>
</evidence>
<dbReference type="Pfam" id="PF07082">
    <property type="entry name" value="DUF1350"/>
    <property type="match status" value="1"/>
</dbReference>
<keyword evidence="2" id="KW-0472">Membrane</keyword>
<dbReference type="EMBL" id="HBGA01060180">
    <property type="protein sequence ID" value="CAD9011167.1"/>
    <property type="molecule type" value="Transcribed_RNA"/>
</dbReference>
<organism evidence="3">
    <name type="scientific">Eutreptiella gymnastica</name>
    <dbReference type="NCBI Taxonomy" id="73025"/>
    <lineage>
        <taxon>Eukaryota</taxon>
        <taxon>Discoba</taxon>
        <taxon>Euglenozoa</taxon>
        <taxon>Euglenida</taxon>
        <taxon>Spirocuta</taxon>
        <taxon>Euglenophyceae</taxon>
        <taxon>Eutreptiales</taxon>
        <taxon>Eutreptiaceae</taxon>
        <taxon>Eutreptiella</taxon>
    </lineage>
</organism>